<organism evidence="1 2">
    <name type="scientific">Molorchus minor</name>
    <dbReference type="NCBI Taxonomy" id="1323400"/>
    <lineage>
        <taxon>Eukaryota</taxon>
        <taxon>Metazoa</taxon>
        <taxon>Ecdysozoa</taxon>
        <taxon>Arthropoda</taxon>
        <taxon>Hexapoda</taxon>
        <taxon>Insecta</taxon>
        <taxon>Pterygota</taxon>
        <taxon>Neoptera</taxon>
        <taxon>Endopterygota</taxon>
        <taxon>Coleoptera</taxon>
        <taxon>Polyphaga</taxon>
        <taxon>Cucujiformia</taxon>
        <taxon>Chrysomeloidea</taxon>
        <taxon>Cerambycidae</taxon>
        <taxon>Lamiinae</taxon>
        <taxon>Monochamini</taxon>
        <taxon>Molorchus</taxon>
    </lineage>
</organism>
<comment type="caution">
    <text evidence="1">The sequence shown here is derived from an EMBL/GenBank/DDBJ whole genome shotgun (WGS) entry which is preliminary data.</text>
</comment>
<name>A0ABQ9J087_9CUCU</name>
<dbReference type="Proteomes" id="UP001162164">
    <property type="component" value="Unassembled WGS sequence"/>
</dbReference>
<evidence type="ECO:0000313" key="2">
    <source>
        <dbReference type="Proteomes" id="UP001162164"/>
    </source>
</evidence>
<feature type="non-terminal residue" evidence="1">
    <location>
        <position position="1"/>
    </location>
</feature>
<evidence type="ECO:0000313" key="1">
    <source>
        <dbReference type="EMBL" id="KAJ8969917.1"/>
    </source>
</evidence>
<dbReference type="Gene3D" id="2.20.25.240">
    <property type="match status" value="1"/>
</dbReference>
<protein>
    <recommendedName>
        <fullName evidence="3">FLYWCH-type domain-containing protein</fullName>
    </recommendedName>
</protein>
<accession>A0ABQ9J087</accession>
<proteinExistence type="predicted"/>
<reference evidence="1" key="1">
    <citation type="journal article" date="2023" name="Insect Mol. Biol.">
        <title>Genome sequencing provides insights into the evolution of gene families encoding plant cell wall-degrading enzymes in longhorned beetles.</title>
        <authorList>
            <person name="Shin N.R."/>
            <person name="Okamura Y."/>
            <person name="Kirsch R."/>
            <person name="Pauchet Y."/>
        </authorList>
    </citation>
    <scope>NUCLEOTIDE SEQUENCE</scope>
    <source>
        <strain evidence="1">MMC_N1</strain>
    </source>
</reference>
<gene>
    <name evidence="1" type="ORF">NQ317_006894</name>
</gene>
<evidence type="ECO:0008006" key="3">
    <source>
        <dbReference type="Google" id="ProtNLM"/>
    </source>
</evidence>
<dbReference type="EMBL" id="JAPWTJ010001692">
    <property type="protein sequence ID" value="KAJ8969917.1"/>
    <property type="molecule type" value="Genomic_DNA"/>
</dbReference>
<keyword evidence="2" id="KW-1185">Reference proteome</keyword>
<sequence length="146" mass="17298">YAIKERKIVYGRYNKLDLGDGFLYFKLKQFKDKVYLRCGVNSDICKASYVVPIENDELDIDKMKCIVPHNHPPDETAVEAEKFMLQLRRGVEAMECYPSKKIYNIVAEGYPELAKLYPYKLLSRRIRYWRKLLKENDTVKIDYDSV</sequence>